<evidence type="ECO:0000313" key="3">
    <source>
        <dbReference type="Proteomes" id="UP001149074"/>
    </source>
</evidence>
<dbReference type="AlphaFoldDB" id="A0A9W9KLW7"/>
<reference evidence="2" key="2">
    <citation type="journal article" date="2023" name="IMA Fungus">
        <title>Comparative genomic study of the Penicillium genus elucidates a diverse pangenome and 15 lateral gene transfer events.</title>
        <authorList>
            <person name="Petersen C."/>
            <person name="Sorensen T."/>
            <person name="Nielsen M.R."/>
            <person name="Sondergaard T.E."/>
            <person name="Sorensen J.L."/>
            <person name="Fitzpatrick D.A."/>
            <person name="Frisvad J.C."/>
            <person name="Nielsen K.L."/>
        </authorList>
    </citation>
    <scope>NUCLEOTIDE SEQUENCE</scope>
    <source>
        <strain evidence="2">IBT 30761</strain>
    </source>
</reference>
<dbReference type="GeneID" id="81354426"/>
<feature type="region of interest" description="Disordered" evidence="1">
    <location>
        <begin position="181"/>
        <end position="212"/>
    </location>
</feature>
<dbReference type="EMBL" id="JAPQKI010000003">
    <property type="protein sequence ID" value="KAJ5110308.1"/>
    <property type="molecule type" value="Genomic_DNA"/>
</dbReference>
<dbReference type="RefSeq" id="XP_056478419.1">
    <property type="nucleotide sequence ID" value="XM_056615447.1"/>
</dbReference>
<evidence type="ECO:0000256" key="1">
    <source>
        <dbReference type="SAM" id="MobiDB-lite"/>
    </source>
</evidence>
<comment type="caution">
    <text evidence="2">The sequence shown here is derived from an EMBL/GenBank/DDBJ whole genome shotgun (WGS) entry which is preliminary data.</text>
</comment>
<sequence length="212" mass="23639">MPLPQSSNDLNDAIATLLALGEGRKDIIRLQGVLLHELPAAEYFTNIHIFGSELISSLDRNILKQSGYEQKNGDQFLLAGEVTCCGKGPLRAQFVTDHGISPFDKYRDFCQRFSVEKATGRRRIHIVIRRPTTVELAQEDSAEHGITFEDDDVAPVAAVAPVAPVEDEDEDEDMVRVATVALAPSGRANSSRRRQRTSSPVRRSQRNVRRRM</sequence>
<protein>
    <submittedName>
        <fullName evidence="2">Uncharacterized protein</fullName>
    </submittedName>
</protein>
<reference evidence="2" key="1">
    <citation type="submission" date="2022-11" db="EMBL/GenBank/DDBJ databases">
        <authorList>
            <person name="Petersen C."/>
        </authorList>
    </citation>
    <scope>NUCLEOTIDE SEQUENCE</scope>
    <source>
        <strain evidence="2">IBT 30761</strain>
    </source>
</reference>
<evidence type="ECO:0000313" key="2">
    <source>
        <dbReference type="EMBL" id="KAJ5110308.1"/>
    </source>
</evidence>
<dbReference type="Proteomes" id="UP001149074">
    <property type="component" value="Unassembled WGS sequence"/>
</dbReference>
<gene>
    <name evidence="2" type="ORF">N7532_002953</name>
</gene>
<organism evidence="2 3">
    <name type="scientific">Penicillium argentinense</name>
    <dbReference type="NCBI Taxonomy" id="1131581"/>
    <lineage>
        <taxon>Eukaryota</taxon>
        <taxon>Fungi</taxon>
        <taxon>Dikarya</taxon>
        <taxon>Ascomycota</taxon>
        <taxon>Pezizomycotina</taxon>
        <taxon>Eurotiomycetes</taxon>
        <taxon>Eurotiomycetidae</taxon>
        <taxon>Eurotiales</taxon>
        <taxon>Aspergillaceae</taxon>
        <taxon>Penicillium</taxon>
    </lineage>
</organism>
<feature type="compositionally biased region" description="Basic residues" evidence="1">
    <location>
        <begin position="203"/>
        <end position="212"/>
    </location>
</feature>
<name>A0A9W9KLW7_9EURO</name>
<keyword evidence="3" id="KW-1185">Reference proteome</keyword>
<accession>A0A9W9KLW7</accession>
<proteinExistence type="predicted"/>